<feature type="domain" description="Methyltransferase small" evidence="5">
    <location>
        <begin position="199"/>
        <end position="368"/>
    </location>
</feature>
<protein>
    <submittedName>
        <fullName evidence="6">Methyltransferase domain-containing protein</fullName>
    </submittedName>
</protein>
<dbReference type="SUPFAM" id="SSF53335">
    <property type="entry name" value="S-adenosyl-L-methionine-dependent methyltransferases"/>
    <property type="match status" value="2"/>
</dbReference>
<keyword evidence="2" id="KW-0698">rRNA processing</keyword>
<dbReference type="PANTHER" id="PTHR47816:SF4">
    <property type="entry name" value="RIBOSOMAL RNA SMALL SUBUNIT METHYLTRANSFERASE C"/>
    <property type="match status" value="1"/>
</dbReference>
<dbReference type="GO" id="GO:0008757">
    <property type="term" value="F:S-adenosylmethionine-dependent methyltransferase activity"/>
    <property type="evidence" value="ECO:0007669"/>
    <property type="project" value="InterPro"/>
</dbReference>
<dbReference type="InterPro" id="IPR046977">
    <property type="entry name" value="RsmC/RlmG"/>
</dbReference>
<evidence type="ECO:0000256" key="2">
    <source>
        <dbReference type="ARBA" id="ARBA00022552"/>
    </source>
</evidence>
<name>A0A831XGR4_9DEIN</name>
<keyword evidence="1" id="KW-0963">Cytoplasm</keyword>
<dbReference type="Gene3D" id="3.40.50.150">
    <property type="entry name" value="Vaccinia Virus protein VP39"/>
    <property type="match status" value="2"/>
</dbReference>
<dbReference type="CDD" id="cd02440">
    <property type="entry name" value="AdoMet_MTases"/>
    <property type="match status" value="2"/>
</dbReference>
<evidence type="ECO:0000256" key="1">
    <source>
        <dbReference type="ARBA" id="ARBA00022490"/>
    </source>
</evidence>
<accession>A0A831XGR4</accession>
<sequence length="376" mass="40632">MGLTLEAYHRLTPLPRPGGLLYVKPGARGYRDPVYDLLQRTVKPFGERALDLNPGVGWASLPLEGEMAVERLETSRAAYLCLRASGLKARPALPWEAEEEGYDLAVLALPAGRGTVYVEASLVAAARALRPGGRLYLGGDKNKGFERYFKKARELLGYGEVLRREGPFRVALLEKEQAPPPLPPLWRGFQARVLGETFAFHHLPGVFSAGKVDRASLLLLEALGAEVGREGVRGRRVLDLGAGYGALALPLARLGGEVVGVEDDLAAVLSFRRSLEANGLEARVLHSDVDEALTEGEGFDIIVTNPPFHVGGAVILDVAQAFVEAAAARLKPGGGFFLVANPFLKYEVLLEERFGNAKTLLAREYKVLFAKKEGGA</sequence>
<dbReference type="PANTHER" id="PTHR47816">
    <property type="entry name" value="RIBOSOMAL RNA SMALL SUBUNIT METHYLTRANSFERASE C"/>
    <property type="match status" value="1"/>
</dbReference>
<keyword evidence="3 6" id="KW-0489">Methyltransferase</keyword>
<dbReference type="GO" id="GO:0003676">
    <property type="term" value="F:nucleic acid binding"/>
    <property type="evidence" value="ECO:0007669"/>
    <property type="project" value="InterPro"/>
</dbReference>
<dbReference type="AlphaFoldDB" id="A0A831XGR4"/>
<dbReference type="GO" id="GO:0008170">
    <property type="term" value="F:N-methyltransferase activity"/>
    <property type="evidence" value="ECO:0007669"/>
    <property type="project" value="UniProtKB-ARBA"/>
</dbReference>
<dbReference type="Pfam" id="PF05175">
    <property type="entry name" value="MTS"/>
    <property type="match status" value="1"/>
</dbReference>
<organism evidence="6">
    <name type="scientific">Thermus islandicus</name>
    <dbReference type="NCBI Taxonomy" id="540988"/>
    <lineage>
        <taxon>Bacteria</taxon>
        <taxon>Thermotogati</taxon>
        <taxon>Deinococcota</taxon>
        <taxon>Deinococci</taxon>
        <taxon>Thermales</taxon>
        <taxon>Thermaceae</taxon>
        <taxon>Thermus</taxon>
    </lineage>
</organism>
<gene>
    <name evidence="6" type="ORF">ENP09_02240</name>
</gene>
<dbReference type="EMBL" id="DSHZ01000115">
    <property type="protein sequence ID" value="HEO41710.1"/>
    <property type="molecule type" value="Genomic_DNA"/>
</dbReference>
<proteinExistence type="predicted"/>
<dbReference type="InterPro" id="IPR002052">
    <property type="entry name" value="DNA_methylase_N6_adenine_CS"/>
</dbReference>
<dbReference type="GO" id="GO:0032259">
    <property type="term" value="P:methylation"/>
    <property type="evidence" value="ECO:0007669"/>
    <property type="project" value="UniProtKB-KW"/>
</dbReference>
<comment type="caution">
    <text evidence="6">The sequence shown here is derived from an EMBL/GenBank/DDBJ whole genome shotgun (WGS) entry which is preliminary data.</text>
</comment>
<reference evidence="6" key="1">
    <citation type="journal article" date="2020" name="mSystems">
        <title>Genome- and Community-Level Interaction Insights into Carbon Utilization and Element Cycling Functions of Hydrothermarchaeota in Hydrothermal Sediment.</title>
        <authorList>
            <person name="Zhou Z."/>
            <person name="Liu Y."/>
            <person name="Xu W."/>
            <person name="Pan J."/>
            <person name="Luo Z.H."/>
            <person name="Li M."/>
        </authorList>
    </citation>
    <scope>NUCLEOTIDE SEQUENCE [LARGE SCALE GENOMIC DNA]</scope>
    <source>
        <strain evidence="6">SpSt-189</strain>
    </source>
</reference>
<dbReference type="InterPro" id="IPR007848">
    <property type="entry name" value="Small_mtfrase_dom"/>
</dbReference>
<evidence type="ECO:0000259" key="5">
    <source>
        <dbReference type="Pfam" id="PF05175"/>
    </source>
</evidence>
<evidence type="ECO:0000256" key="3">
    <source>
        <dbReference type="ARBA" id="ARBA00022603"/>
    </source>
</evidence>
<dbReference type="GO" id="GO:0006364">
    <property type="term" value="P:rRNA processing"/>
    <property type="evidence" value="ECO:0007669"/>
    <property type="project" value="UniProtKB-KW"/>
</dbReference>
<evidence type="ECO:0000313" key="6">
    <source>
        <dbReference type="EMBL" id="HEO41710.1"/>
    </source>
</evidence>
<keyword evidence="4 6" id="KW-0808">Transferase</keyword>
<dbReference type="InterPro" id="IPR029063">
    <property type="entry name" value="SAM-dependent_MTases_sf"/>
</dbReference>
<dbReference type="PROSITE" id="PS00092">
    <property type="entry name" value="N6_MTASE"/>
    <property type="match status" value="1"/>
</dbReference>
<evidence type="ECO:0000256" key="4">
    <source>
        <dbReference type="ARBA" id="ARBA00022679"/>
    </source>
</evidence>